<dbReference type="AlphaFoldDB" id="A0A2P2QUZ3"/>
<proteinExistence type="predicted"/>
<protein>
    <submittedName>
        <fullName evidence="1">Uncharacterized protein</fullName>
    </submittedName>
</protein>
<evidence type="ECO:0000313" key="1">
    <source>
        <dbReference type="EMBL" id="MBX70787.1"/>
    </source>
</evidence>
<organism evidence="1">
    <name type="scientific">Rhizophora mucronata</name>
    <name type="common">Asiatic mangrove</name>
    <dbReference type="NCBI Taxonomy" id="61149"/>
    <lineage>
        <taxon>Eukaryota</taxon>
        <taxon>Viridiplantae</taxon>
        <taxon>Streptophyta</taxon>
        <taxon>Embryophyta</taxon>
        <taxon>Tracheophyta</taxon>
        <taxon>Spermatophyta</taxon>
        <taxon>Magnoliopsida</taxon>
        <taxon>eudicotyledons</taxon>
        <taxon>Gunneridae</taxon>
        <taxon>Pentapetalae</taxon>
        <taxon>rosids</taxon>
        <taxon>fabids</taxon>
        <taxon>Malpighiales</taxon>
        <taxon>Rhizophoraceae</taxon>
        <taxon>Rhizophora</taxon>
    </lineage>
</organism>
<name>A0A2P2QUZ3_RHIMU</name>
<accession>A0A2P2QUZ3</accession>
<sequence>MQMGMVKQPPKVCAPRE</sequence>
<reference evidence="1" key="1">
    <citation type="submission" date="2018-02" db="EMBL/GenBank/DDBJ databases">
        <title>Rhizophora mucronata_Transcriptome.</title>
        <authorList>
            <person name="Meera S.P."/>
            <person name="Sreeshan A."/>
            <person name="Augustine A."/>
        </authorList>
    </citation>
    <scope>NUCLEOTIDE SEQUENCE</scope>
    <source>
        <tissue evidence="1">Leaf</tissue>
    </source>
</reference>
<dbReference type="EMBL" id="GGEC01090303">
    <property type="protein sequence ID" value="MBX70787.1"/>
    <property type="molecule type" value="Transcribed_RNA"/>
</dbReference>